<dbReference type="InterPro" id="IPR010994">
    <property type="entry name" value="RuvA_2-like"/>
</dbReference>
<comment type="catalytic activity">
    <reaction evidence="19">
        <text>a 5'-end 2'-deoxyribose-2'-deoxyribonucleotide-DNA = (2E,4S)-4-hydroxypenten-2-al-5-phosphate + a 5'-end 5'-phospho-2'-deoxyribonucleoside-DNA + H(+)</text>
        <dbReference type="Rhea" id="RHEA:76255"/>
        <dbReference type="Rhea" id="RHEA-COMP:13180"/>
        <dbReference type="Rhea" id="RHEA-COMP:18657"/>
        <dbReference type="ChEBI" id="CHEBI:15378"/>
        <dbReference type="ChEBI" id="CHEBI:136412"/>
        <dbReference type="ChEBI" id="CHEBI:195194"/>
        <dbReference type="ChEBI" id="CHEBI:195195"/>
    </reaction>
</comment>
<evidence type="ECO:0000256" key="11">
    <source>
        <dbReference type="ARBA" id="ARBA00022763"/>
    </source>
</evidence>
<comment type="function">
    <text evidence="20">Repair polymerase that plays a key role in base-excision repair. During this process, the damaged base is excised by specific DNA glycosylases, the DNA backbone is nicked at the abasic site by an apurinic/apyrimidic (AP) endonuclease, and POLB removes 5'-deoxyribose-phosphate from the preincised AP site acting as a 5'-deoxyribose-phosphate lyase (5'-dRP lyase); through its DNA polymerase activity, it adds one nucleotide to the 3' end of the arising single-nucleotide gap. Conducts 'gap-filling' DNA synthesis in a stepwise distributive fashion rather than in a processive fashion as for other DNA polymerases. It is also able to cleave sugar-phosphate bonds 3' to an intact AP site, acting as an AP lyase.</text>
</comment>
<dbReference type="InterPro" id="IPR027421">
    <property type="entry name" value="DNA_pol_lamdba_lyase_dom_sf"/>
</dbReference>
<keyword evidence="12" id="KW-0832">Ubl conjugation</keyword>
<dbReference type="PRINTS" id="PR00870">
    <property type="entry name" value="DNAPOLXBETA"/>
</dbReference>
<keyword evidence="10" id="KW-0235">DNA replication</keyword>
<dbReference type="GO" id="GO:0140078">
    <property type="term" value="F:class I DNA-(apurinic or apyrimidinic site) endonuclease activity"/>
    <property type="evidence" value="ECO:0007669"/>
    <property type="project" value="UniProtKB-EC"/>
</dbReference>
<protein>
    <recommendedName>
        <fullName evidence="5">DNA polymerase beta</fullName>
        <ecNumber evidence="3">2.7.7.7</ecNumber>
        <ecNumber evidence="4">4.2.99.18</ecNumber>
    </recommendedName>
    <alternativeName>
        <fullName evidence="16">5'-deoxyribose-phosphate lyase</fullName>
    </alternativeName>
    <alternativeName>
        <fullName evidence="17">AP lyase</fullName>
    </alternativeName>
</protein>
<dbReference type="InterPro" id="IPR022312">
    <property type="entry name" value="DNA_pol_X"/>
</dbReference>
<evidence type="ECO:0000256" key="21">
    <source>
        <dbReference type="ARBA" id="ARBA00049244"/>
    </source>
</evidence>
<feature type="domain" description="DNA-directed DNA polymerase X" evidence="23">
    <location>
        <begin position="1"/>
        <end position="314"/>
    </location>
</feature>
<evidence type="ECO:0000256" key="19">
    <source>
        <dbReference type="ARBA" id="ARBA00044678"/>
    </source>
</evidence>
<dbReference type="InterPro" id="IPR002054">
    <property type="entry name" value="DNA-dir_DNA_pol_X"/>
</dbReference>
<evidence type="ECO:0000256" key="7">
    <source>
        <dbReference type="ARBA" id="ARBA00022634"/>
    </source>
</evidence>
<comment type="catalytic activity">
    <reaction evidence="21">
        <text>DNA(n) + a 2'-deoxyribonucleoside 5'-triphosphate = DNA(n+1) + diphosphate</text>
        <dbReference type="Rhea" id="RHEA:22508"/>
        <dbReference type="Rhea" id="RHEA-COMP:17339"/>
        <dbReference type="Rhea" id="RHEA-COMP:17340"/>
        <dbReference type="ChEBI" id="CHEBI:33019"/>
        <dbReference type="ChEBI" id="CHEBI:61560"/>
        <dbReference type="ChEBI" id="CHEBI:173112"/>
        <dbReference type="EC" id="2.7.7.7"/>
    </reaction>
</comment>
<dbReference type="Proteomes" id="UP000217944">
    <property type="component" value="Unassembled WGS sequence"/>
</dbReference>
<dbReference type="RefSeq" id="WP_096258953.1">
    <property type="nucleotide sequence ID" value="NZ_BDME01000002.1"/>
</dbReference>
<evidence type="ECO:0000256" key="12">
    <source>
        <dbReference type="ARBA" id="ARBA00022843"/>
    </source>
</evidence>
<dbReference type="InterPro" id="IPR028207">
    <property type="entry name" value="DNA_pol_B_palm_palm"/>
</dbReference>
<dbReference type="OrthoDB" id="9808747at2"/>
<keyword evidence="13" id="KW-0239">DNA-directed DNA polymerase</keyword>
<dbReference type="Pfam" id="PF14520">
    <property type="entry name" value="HHH_5"/>
    <property type="match status" value="1"/>
</dbReference>
<dbReference type="Gene3D" id="3.30.460.10">
    <property type="entry name" value="Beta Polymerase, domain 2"/>
    <property type="match status" value="1"/>
</dbReference>
<comment type="cofactor">
    <cofactor evidence="1">
        <name>Mg(2+)</name>
        <dbReference type="ChEBI" id="CHEBI:18420"/>
    </cofactor>
</comment>
<keyword evidence="11" id="KW-0227">DNA damage</keyword>
<feature type="domain" description="Helix-hairpin-helix DNA-binding motif class 1" evidence="22">
    <location>
        <begin position="92"/>
        <end position="111"/>
    </location>
</feature>
<name>A0A292Y9V0_9BACT</name>
<keyword evidence="15" id="KW-0234">DNA repair</keyword>
<dbReference type="Gene3D" id="1.10.150.110">
    <property type="entry name" value="DNA polymerase beta, N-terminal domain-like"/>
    <property type="match status" value="1"/>
</dbReference>
<dbReference type="Gene3D" id="3.30.210.10">
    <property type="entry name" value="DNA polymerase, thumb domain"/>
    <property type="match status" value="1"/>
</dbReference>
<comment type="caution">
    <text evidence="24">The sequence shown here is derived from an EMBL/GenBank/DDBJ whole genome shotgun (WGS) entry which is preliminary data.</text>
</comment>
<dbReference type="InterPro" id="IPR003583">
    <property type="entry name" value="Hlx-hairpin-Hlx_DNA-bd_motif"/>
</dbReference>
<feature type="domain" description="Helix-hairpin-helix DNA-binding motif class 1" evidence="22">
    <location>
        <begin position="127"/>
        <end position="146"/>
    </location>
</feature>
<dbReference type="CDD" id="cd00141">
    <property type="entry name" value="NT_POLXc"/>
    <property type="match status" value="1"/>
</dbReference>
<evidence type="ECO:0000256" key="3">
    <source>
        <dbReference type="ARBA" id="ARBA00012417"/>
    </source>
</evidence>
<dbReference type="SUPFAM" id="SSF47802">
    <property type="entry name" value="DNA polymerase beta, N-terminal domain-like"/>
    <property type="match status" value="1"/>
</dbReference>
<comment type="catalytic activity">
    <reaction evidence="18">
        <text>2'-deoxyribonucleotide-(2'-deoxyribose 5'-phosphate)-2'-deoxyribonucleotide-DNA = a 3'-end 2'-deoxyribonucleotide-(2,3-dehydro-2,3-deoxyribose 5'-phosphate)-DNA + a 5'-end 5'-phospho-2'-deoxyribonucleoside-DNA + H(+)</text>
        <dbReference type="Rhea" id="RHEA:66592"/>
        <dbReference type="Rhea" id="RHEA-COMP:13180"/>
        <dbReference type="Rhea" id="RHEA-COMP:16897"/>
        <dbReference type="Rhea" id="RHEA-COMP:17067"/>
        <dbReference type="ChEBI" id="CHEBI:15378"/>
        <dbReference type="ChEBI" id="CHEBI:136412"/>
        <dbReference type="ChEBI" id="CHEBI:157695"/>
        <dbReference type="ChEBI" id="CHEBI:167181"/>
        <dbReference type="EC" id="4.2.99.18"/>
    </reaction>
</comment>
<dbReference type="PANTHER" id="PTHR11276">
    <property type="entry name" value="DNA POLYMERASE TYPE-X FAMILY MEMBER"/>
    <property type="match status" value="1"/>
</dbReference>
<sequence length="539" mass="61676">MTNADIAKMLSLTADLLDIKGENPFKVRAYRNAARLIENSSKDFEKLVREGFDLTRLPGIGHDLSEYIKEIVTTGKFSKLEELKKEVPEGLIDMLSIEGLGPKRIKQIYDAFGITSLDELKKYAENGELDKLPGFGPTLIQKILKGVKQLKKAGIRFLWADVEDVAEDLRKYLMDFEGVEIVEIAGSYRRRKETVGDLDILVIADDYMKVSEYFTKYKRVKEVYSKGLTRSTVFLDNGLQIDLRAVTKESYGSALHYFTGSKDHNIAIRKMAIELGLKVNEYGIYKGTKRIAGKTEEEVYKAVGLTYIEPELRENRGEIEAARNGTLPKLITLNDIKGDLKVYFNENIKEIIKAAEKRGYEFIGVCTRNVKDLEKIKSLKSKIKIYSAIECVIDKDGELNYSDEEIKNFDIVYGSIEDNFDLDRDIQTDRILKALEKINILSHPFCRKINEFNGIDIDFEKVLEYAKKNNKILEIDARRNRLDLDDSKIKLTKEVGAKMVINSYATNEDELNNIKYGLNQARRGWAERKDIKNSVKNPF</sequence>
<evidence type="ECO:0000313" key="24">
    <source>
        <dbReference type="EMBL" id="GAX87682.1"/>
    </source>
</evidence>
<evidence type="ECO:0000256" key="18">
    <source>
        <dbReference type="ARBA" id="ARBA00044632"/>
    </source>
</evidence>
<dbReference type="SUPFAM" id="SSF47781">
    <property type="entry name" value="RuvA domain 2-like"/>
    <property type="match status" value="1"/>
</dbReference>
<dbReference type="AlphaFoldDB" id="A0A292Y9V0"/>
<dbReference type="Pfam" id="PF14792">
    <property type="entry name" value="DNA_pol_B_palm"/>
    <property type="match status" value="1"/>
</dbReference>
<dbReference type="SMART" id="SM00483">
    <property type="entry name" value="POLXc"/>
    <property type="match status" value="1"/>
</dbReference>
<dbReference type="EC" id="2.7.7.7" evidence="3"/>
<dbReference type="SUPFAM" id="SSF81301">
    <property type="entry name" value="Nucleotidyltransferase"/>
    <property type="match status" value="1"/>
</dbReference>
<gene>
    <name evidence="24" type="ORF">LNAT_P0979</name>
</gene>
<evidence type="ECO:0000256" key="14">
    <source>
        <dbReference type="ARBA" id="ARBA00023053"/>
    </source>
</evidence>
<evidence type="ECO:0000256" key="5">
    <source>
        <dbReference type="ARBA" id="ARBA00020020"/>
    </source>
</evidence>
<dbReference type="Gene3D" id="3.20.20.140">
    <property type="entry name" value="Metal-dependent hydrolases"/>
    <property type="match status" value="1"/>
</dbReference>
<dbReference type="InterPro" id="IPR029398">
    <property type="entry name" value="PolB_thumb"/>
</dbReference>
<keyword evidence="7" id="KW-0237">DNA synthesis</keyword>
<dbReference type="InterPro" id="IPR022311">
    <property type="entry name" value="PolX-like"/>
</dbReference>
<evidence type="ECO:0000256" key="1">
    <source>
        <dbReference type="ARBA" id="ARBA00001946"/>
    </source>
</evidence>
<accession>A0A292Y9V0</accession>
<dbReference type="PANTHER" id="PTHR11276:SF28">
    <property type="entry name" value="DNA POLYMERASE LAMBDA"/>
    <property type="match status" value="1"/>
</dbReference>
<evidence type="ECO:0000256" key="2">
    <source>
        <dbReference type="ARBA" id="ARBA00004496"/>
    </source>
</evidence>
<dbReference type="InterPro" id="IPR016195">
    <property type="entry name" value="Pol/histidinol_Pase-like"/>
</dbReference>
<keyword evidence="8" id="KW-0808">Transferase</keyword>
<keyword evidence="6" id="KW-0488">Methylation</keyword>
<evidence type="ECO:0000256" key="15">
    <source>
        <dbReference type="ARBA" id="ARBA00023204"/>
    </source>
</evidence>
<dbReference type="EC" id="4.2.99.18" evidence="4"/>
<evidence type="ECO:0000256" key="4">
    <source>
        <dbReference type="ARBA" id="ARBA00012720"/>
    </source>
</evidence>
<evidence type="ECO:0000256" key="16">
    <source>
        <dbReference type="ARBA" id="ARBA00035717"/>
    </source>
</evidence>
<dbReference type="Pfam" id="PF14791">
    <property type="entry name" value="DNA_pol_B_thumb"/>
    <property type="match status" value="1"/>
</dbReference>
<keyword evidence="25" id="KW-1185">Reference proteome</keyword>
<comment type="subcellular location">
    <subcellularLocation>
        <location evidence="2">Cytoplasm</location>
    </subcellularLocation>
</comment>
<dbReference type="GO" id="GO:0006281">
    <property type="term" value="P:DNA repair"/>
    <property type="evidence" value="ECO:0007669"/>
    <property type="project" value="UniProtKB-KW"/>
</dbReference>
<evidence type="ECO:0000256" key="8">
    <source>
        <dbReference type="ARBA" id="ARBA00022679"/>
    </source>
</evidence>
<dbReference type="InterPro" id="IPR037160">
    <property type="entry name" value="DNA_Pol_thumb_sf"/>
</dbReference>
<dbReference type="InterPro" id="IPR043519">
    <property type="entry name" value="NT_sf"/>
</dbReference>
<dbReference type="Gene3D" id="1.10.150.20">
    <property type="entry name" value="5' to 3' exonuclease, C-terminal subdomain"/>
    <property type="match status" value="1"/>
</dbReference>
<proteinExistence type="predicted"/>
<reference evidence="24 25" key="1">
    <citation type="journal article" date="2017" name="Syst. Appl. Microbiol.">
        <title>Lebetimonas natsushimae sp. nov., a novel strictly anaerobic, moderately thermophilic chemoautotroph isolated from a deep-sea hydrothermal vent polychaete nest in the Mid-Okinawa Trough.</title>
        <authorList>
            <person name="Nagata R."/>
            <person name="Takaki Y."/>
            <person name="Tame A."/>
            <person name="Nunoura T."/>
            <person name="Muto H."/>
            <person name="Mino S."/>
            <person name="Sawayama S."/>
            <person name="Takai K."/>
            <person name="Nakagawa S."/>
        </authorList>
    </citation>
    <scope>NUCLEOTIDE SEQUENCE [LARGE SCALE GENOMIC DNA]</scope>
    <source>
        <strain evidence="24 25">HS1857</strain>
    </source>
</reference>
<evidence type="ECO:0000259" key="23">
    <source>
        <dbReference type="SMART" id="SM00483"/>
    </source>
</evidence>
<dbReference type="GO" id="GO:0003677">
    <property type="term" value="F:DNA binding"/>
    <property type="evidence" value="ECO:0007669"/>
    <property type="project" value="InterPro"/>
</dbReference>
<dbReference type="SUPFAM" id="SSF89550">
    <property type="entry name" value="PHP domain-like"/>
    <property type="match status" value="1"/>
</dbReference>
<dbReference type="EMBL" id="BDME01000002">
    <property type="protein sequence ID" value="GAX87682.1"/>
    <property type="molecule type" value="Genomic_DNA"/>
</dbReference>
<dbReference type="InterPro" id="IPR010996">
    <property type="entry name" value="HHH_MUS81"/>
</dbReference>
<evidence type="ECO:0000259" key="22">
    <source>
        <dbReference type="SMART" id="SM00278"/>
    </source>
</evidence>
<dbReference type="GO" id="GO:0003887">
    <property type="term" value="F:DNA-directed DNA polymerase activity"/>
    <property type="evidence" value="ECO:0007669"/>
    <property type="project" value="UniProtKB-KW"/>
</dbReference>
<evidence type="ECO:0000313" key="25">
    <source>
        <dbReference type="Proteomes" id="UP000217944"/>
    </source>
</evidence>
<dbReference type="InterPro" id="IPR002008">
    <property type="entry name" value="DNA_pol_X_beta-like"/>
</dbReference>
<organism evidence="24 25">
    <name type="scientific">Lebetimonas natsushimae</name>
    <dbReference type="NCBI Taxonomy" id="1936991"/>
    <lineage>
        <taxon>Bacteria</taxon>
        <taxon>Pseudomonadati</taxon>
        <taxon>Campylobacterota</taxon>
        <taxon>Epsilonproteobacteria</taxon>
        <taxon>Nautiliales</taxon>
        <taxon>Nautiliaceae</taxon>
        <taxon>Lebetimonas</taxon>
    </lineage>
</organism>
<keyword evidence="9" id="KW-0548">Nucleotidyltransferase</keyword>
<keyword evidence="14" id="KW-0915">Sodium</keyword>
<evidence type="ECO:0000256" key="9">
    <source>
        <dbReference type="ARBA" id="ARBA00022695"/>
    </source>
</evidence>
<evidence type="ECO:0000256" key="17">
    <source>
        <dbReference type="ARBA" id="ARBA00035726"/>
    </source>
</evidence>
<dbReference type="PIRSF" id="PIRSF005047">
    <property type="entry name" value="UCP005047_YshC"/>
    <property type="match status" value="1"/>
</dbReference>
<evidence type="ECO:0000256" key="20">
    <source>
        <dbReference type="ARBA" id="ARBA00045548"/>
    </source>
</evidence>
<evidence type="ECO:0000256" key="10">
    <source>
        <dbReference type="ARBA" id="ARBA00022705"/>
    </source>
</evidence>
<dbReference type="SMART" id="SM00278">
    <property type="entry name" value="HhH1"/>
    <property type="match status" value="2"/>
</dbReference>
<dbReference type="Pfam" id="PF14716">
    <property type="entry name" value="HHH_8"/>
    <property type="match status" value="1"/>
</dbReference>
<dbReference type="GO" id="GO:0005737">
    <property type="term" value="C:cytoplasm"/>
    <property type="evidence" value="ECO:0007669"/>
    <property type="project" value="UniProtKB-SubCell"/>
</dbReference>
<evidence type="ECO:0000256" key="13">
    <source>
        <dbReference type="ARBA" id="ARBA00022932"/>
    </source>
</evidence>
<evidence type="ECO:0000256" key="6">
    <source>
        <dbReference type="ARBA" id="ARBA00022481"/>
    </source>
</evidence>